<sequence>MFKLLIIICLIIQTHSWTWNDYPSPRGITYWKCGVTKPTYVCDPDGMLTDQQREEIVELVEDFKEKTKRLNALYQCWRDGLRLVVALAKNKIGPDTVTSNITNLCHNDRSWTLLDITDCKTNMLGIELNTDGFRYCYQIPVVMTLNEDEFRKLNNNERTNLKDKDYFDALKGYIENFLMLYIHRLSIFDNDASISEIQQSLDQQNKILVETTKKLSEIERNKIKLSEMRQSFDQINKTLVETKRKLSEMRQSFDQGNKTLSELQTAIEENKIQLLEMKQFLSSSQIIYGKNTTTPTKFSPSSHQLSNNLLGIISIIFCLIIGLVLLFLICQFRQFKNYLNQRNASKTETQLMTPIQPVEIVEKRRENEENEEATKALLNL</sequence>
<name>A0A914LK58_MELIC</name>
<proteinExistence type="predicted"/>
<dbReference type="Proteomes" id="UP000887563">
    <property type="component" value="Unplaced"/>
</dbReference>
<accession>A0A914LK58</accession>
<dbReference type="WBParaSite" id="Minc3s00482g13082">
    <property type="protein sequence ID" value="Minc3s00482g13082"/>
    <property type="gene ID" value="Minc3s00482g13082"/>
</dbReference>
<dbReference type="PANTHER" id="PTHR33748">
    <property type="entry name" value="PROTEIN CBG04600"/>
    <property type="match status" value="1"/>
</dbReference>
<feature type="transmembrane region" description="Helical" evidence="2">
    <location>
        <begin position="309"/>
        <end position="332"/>
    </location>
</feature>
<feature type="coiled-coil region" evidence="1">
    <location>
        <begin position="201"/>
        <end position="228"/>
    </location>
</feature>
<dbReference type="Pfam" id="PF17175">
    <property type="entry name" value="MOLO1"/>
    <property type="match status" value="1"/>
</dbReference>
<evidence type="ECO:0000313" key="5">
    <source>
        <dbReference type="WBParaSite" id="Minc3s00482g13082"/>
    </source>
</evidence>
<dbReference type="AlphaFoldDB" id="A0A914LK58"/>
<keyword evidence="4" id="KW-1185">Reference proteome</keyword>
<protein>
    <submittedName>
        <fullName evidence="5">Uncharacterized protein</fullName>
    </submittedName>
</protein>
<keyword evidence="2" id="KW-0472">Membrane</keyword>
<evidence type="ECO:0000256" key="2">
    <source>
        <dbReference type="SAM" id="Phobius"/>
    </source>
</evidence>
<reference evidence="5" key="1">
    <citation type="submission" date="2022-11" db="UniProtKB">
        <authorList>
            <consortium name="WormBaseParasite"/>
        </authorList>
    </citation>
    <scope>IDENTIFICATION</scope>
</reference>
<keyword evidence="2" id="KW-1133">Transmembrane helix</keyword>
<dbReference type="PANTHER" id="PTHR33748:SF5">
    <property type="entry name" value="GROUND-LIKE DOMAIN-CONTAINING PROTEIN"/>
    <property type="match status" value="1"/>
</dbReference>
<evidence type="ECO:0000256" key="1">
    <source>
        <dbReference type="SAM" id="Coils"/>
    </source>
</evidence>
<keyword evidence="1" id="KW-0175">Coiled coil</keyword>
<dbReference type="GO" id="GO:0005892">
    <property type="term" value="C:acetylcholine-gated channel complex"/>
    <property type="evidence" value="ECO:0007669"/>
    <property type="project" value="InterPro"/>
</dbReference>
<keyword evidence="2" id="KW-0812">Transmembrane</keyword>
<feature type="signal peptide" evidence="3">
    <location>
        <begin position="1"/>
        <end position="16"/>
    </location>
</feature>
<keyword evidence="3" id="KW-0732">Signal</keyword>
<evidence type="ECO:0000313" key="4">
    <source>
        <dbReference type="Proteomes" id="UP000887563"/>
    </source>
</evidence>
<feature type="chain" id="PRO_5038124449" evidence="3">
    <location>
        <begin position="17"/>
        <end position="380"/>
    </location>
</feature>
<dbReference type="InterPro" id="IPR033438">
    <property type="entry name" value="MOLO1"/>
</dbReference>
<evidence type="ECO:0000256" key="3">
    <source>
        <dbReference type="SAM" id="SignalP"/>
    </source>
</evidence>
<organism evidence="4 5">
    <name type="scientific">Meloidogyne incognita</name>
    <name type="common">Southern root-knot nematode worm</name>
    <name type="synonym">Oxyuris incognita</name>
    <dbReference type="NCBI Taxonomy" id="6306"/>
    <lineage>
        <taxon>Eukaryota</taxon>
        <taxon>Metazoa</taxon>
        <taxon>Ecdysozoa</taxon>
        <taxon>Nematoda</taxon>
        <taxon>Chromadorea</taxon>
        <taxon>Rhabditida</taxon>
        <taxon>Tylenchina</taxon>
        <taxon>Tylenchomorpha</taxon>
        <taxon>Tylenchoidea</taxon>
        <taxon>Meloidogynidae</taxon>
        <taxon>Meloidogyninae</taxon>
        <taxon>Meloidogyne</taxon>
        <taxon>Meloidogyne incognita group</taxon>
    </lineage>
</organism>